<protein>
    <submittedName>
        <fullName evidence="1">Uncharacterized protein</fullName>
    </submittedName>
</protein>
<feature type="non-terminal residue" evidence="1">
    <location>
        <position position="1"/>
    </location>
</feature>
<evidence type="ECO:0000313" key="2">
    <source>
        <dbReference type="Proteomes" id="UP000709295"/>
    </source>
</evidence>
<proteinExistence type="predicted"/>
<reference evidence="1" key="1">
    <citation type="submission" date="2021-01" db="EMBL/GenBank/DDBJ databases">
        <title>Phytophthora aleatoria, a newly-described species from Pinus radiata is distinct from Phytophthora cactorum isolates based on comparative genomics.</title>
        <authorList>
            <person name="Mcdougal R."/>
            <person name="Panda P."/>
            <person name="Williams N."/>
            <person name="Studholme D.J."/>
        </authorList>
    </citation>
    <scope>NUCLEOTIDE SEQUENCE</scope>
    <source>
        <strain evidence="1">NZFS 4037</strain>
    </source>
</reference>
<dbReference type="AlphaFoldDB" id="A0A8J5M416"/>
<accession>A0A8J5M416</accession>
<organism evidence="1 2">
    <name type="scientific">Phytophthora aleatoria</name>
    <dbReference type="NCBI Taxonomy" id="2496075"/>
    <lineage>
        <taxon>Eukaryota</taxon>
        <taxon>Sar</taxon>
        <taxon>Stramenopiles</taxon>
        <taxon>Oomycota</taxon>
        <taxon>Peronosporomycetes</taxon>
        <taxon>Peronosporales</taxon>
        <taxon>Peronosporaceae</taxon>
        <taxon>Phytophthora</taxon>
    </lineage>
</organism>
<dbReference type="Proteomes" id="UP000709295">
    <property type="component" value="Unassembled WGS sequence"/>
</dbReference>
<name>A0A8J5M416_9STRA</name>
<keyword evidence="2" id="KW-1185">Reference proteome</keyword>
<evidence type="ECO:0000313" key="1">
    <source>
        <dbReference type="EMBL" id="KAG6960804.1"/>
    </source>
</evidence>
<dbReference type="EMBL" id="JAENGY010000538">
    <property type="protein sequence ID" value="KAG6960804.1"/>
    <property type="molecule type" value="Genomic_DNA"/>
</dbReference>
<sequence length="90" mass="10041">SSWFGVAKLLGKEIRLFAKVGGEADQSRWKEHVLPVFHSYHIKHDVGVDDAGSSTSITLAMLASFIRKDRENRIDNSRPAQDLPEYSASV</sequence>
<gene>
    <name evidence="1" type="ORF">JG688_00009411</name>
</gene>
<comment type="caution">
    <text evidence="1">The sequence shown here is derived from an EMBL/GenBank/DDBJ whole genome shotgun (WGS) entry which is preliminary data.</text>
</comment>